<dbReference type="InterPro" id="IPR035965">
    <property type="entry name" value="PAS-like_dom_sf"/>
</dbReference>
<sequence>MINFSNEEMLRFFLENSDDIMVILNEEMETVFLSPSFEKVFQKPLEETLGRKFNEVLINFPSLPLMKPNQKMVIPVVLKELKKSLMLEFQFKPIQVKDRPGRFIFAIGRDVTERELVLKKFKDIAFKEKELNQMKSRFVSMASHEFKTPIATIVSSVMIMQMLLDKDFSDEIKVKLLGHIDKIINQSNRLTSIMSDVLLLEKSIQQDMKLNLKKISIGKFLESLIHDINEENLNRRTVRFFQPQSDKQILTDESMLVHIIRNLIQNALNYSPESSDPEVHLSIIGNFVEIRIKDYGIGIPREEHENIFGSFYRAKNVGNIKGTGLGLNIVQELTKKLKGEIWFKSKEGMGSEFFVSFPVK</sequence>
<dbReference type="PROSITE" id="PS50109">
    <property type="entry name" value="HIS_KIN"/>
    <property type="match status" value="1"/>
</dbReference>
<evidence type="ECO:0000313" key="9">
    <source>
        <dbReference type="EMBL" id="PZV87503.1"/>
    </source>
</evidence>
<dbReference type="InterPro" id="IPR000014">
    <property type="entry name" value="PAS"/>
</dbReference>
<dbReference type="EC" id="2.7.13.3" evidence="2"/>
<evidence type="ECO:0000256" key="5">
    <source>
        <dbReference type="ARBA" id="ARBA00022777"/>
    </source>
</evidence>
<dbReference type="SUPFAM" id="SSF55874">
    <property type="entry name" value="ATPase domain of HSP90 chaperone/DNA topoisomerase II/histidine kinase"/>
    <property type="match status" value="1"/>
</dbReference>
<dbReference type="InterPro" id="IPR003661">
    <property type="entry name" value="HisK_dim/P_dom"/>
</dbReference>
<keyword evidence="6" id="KW-0902">Two-component regulatory system</keyword>
<protein>
    <recommendedName>
        <fullName evidence="2">histidine kinase</fullName>
        <ecNumber evidence="2">2.7.13.3</ecNumber>
    </recommendedName>
</protein>
<dbReference type="SMART" id="SM00387">
    <property type="entry name" value="HATPase_c"/>
    <property type="match status" value="1"/>
</dbReference>
<dbReference type="EMBL" id="QKTX01000001">
    <property type="protein sequence ID" value="PZV87503.1"/>
    <property type="molecule type" value="Genomic_DNA"/>
</dbReference>
<dbReference type="AlphaFoldDB" id="A0A326S0E9"/>
<dbReference type="Gene3D" id="3.30.450.20">
    <property type="entry name" value="PAS domain"/>
    <property type="match status" value="1"/>
</dbReference>
<dbReference type="Pfam" id="PF02518">
    <property type="entry name" value="HATPase_c"/>
    <property type="match status" value="1"/>
</dbReference>
<organism evidence="9 10">
    <name type="scientific">Algoriphagus aquaeductus</name>
    <dbReference type="NCBI Taxonomy" id="475299"/>
    <lineage>
        <taxon>Bacteria</taxon>
        <taxon>Pseudomonadati</taxon>
        <taxon>Bacteroidota</taxon>
        <taxon>Cytophagia</taxon>
        <taxon>Cytophagales</taxon>
        <taxon>Cyclobacteriaceae</taxon>
        <taxon>Algoriphagus</taxon>
    </lineage>
</organism>
<dbReference type="GO" id="GO:0000155">
    <property type="term" value="F:phosphorelay sensor kinase activity"/>
    <property type="evidence" value="ECO:0007669"/>
    <property type="project" value="InterPro"/>
</dbReference>
<dbReference type="Gene3D" id="3.30.565.10">
    <property type="entry name" value="Histidine kinase-like ATPase, C-terminal domain"/>
    <property type="match status" value="1"/>
</dbReference>
<dbReference type="SUPFAM" id="SSF47384">
    <property type="entry name" value="Homodimeric domain of signal transducing histidine kinase"/>
    <property type="match status" value="1"/>
</dbReference>
<dbReference type="PANTHER" id="PTHR43711:SF31">
    <property type="entry name" value="HISTIDINE KINASE"/>
    <property type="match status" value="1"/>
</dbReference>
<feature type="domain" description="Histidine kinase" evidence="7">
    <location>
        <begin position="141"/>
        <end position="360"/>
    </location>
</feature>
<dbReference type="RefSeq" id="WP_181452548.1">
    <property type="nucleotide sequence ID" value="NZ_QKTX01000001.1"/>
</dbReference>
<dbReference type="Gene3D" id="1.10.287.130">
    <property type="match status" value="1"/>
</dbReference>
<dbReference type="InterPro" id="IPR036097">
    <property type="entry name" value="HisK_dim/P_sf"/>
</dbReference>
<evidence type="ECO:0000256" key="4">
    <source>
        <dbReference type="ARBA" id="ARBA00022679"/>
    </source>
</evidence>
<accession>A0A326S0E9</accession>
<keyword evidence="5" id="KW-0418">Kinase</keyword>
<dbReference type="InterPro" id="IPR050736">
    <property type="entry name" value="Sensor_HK_Regulatory"/>
</dbReference>
<gene>
    <name evidence="9" type="ORF">CLV31_101380</name>
</gene>
<proteinExistence type="predicted"/>
<dbReference type="InterPro" id="IPR036890">
    <property type="entry name" value="HATPase_C_sf"/>
</dbReference>
<dbReference type="PROSITE" id="PS50112">
    <property type="entry name" value="PAS"/>
    <property type="match status" value="1"/>
</dbReference>
<evidence type="ECO:0000259" key="8">
    <source>
        <dbReference type="PROSITE" id="PS50112"/>
    </source>
</evidence>
<dbReference type="InterPro" id="IPR013767">
    <property type="entry name" value="PAS_fold"/>
</dbReference>
<dbReference type="Pfam" id="PF00512">
    <property type="entry name" value="HisKA"/>
    <property type="match status" value="1"/>
</dbReference>
<evidence type="ECO:0000256" key="1">
    <source>
        <dbReference type="ARBA" id="ARBA00000085"/>
    </source>
</evidence>
<evidence type="ECO:0000259" key="7">
    <source>
        <dbReference type="PROSITE" id="PS50109"/>
    </source>
</evidence>
<dbReference type="SUPFAM" id="SSF55785">
    <property type="entry name" value="PYP-like sensor domain (PAS domain)"/>
    <property type="match status" value="1"/>
</dbReference>
<evidence type="ECO:0000256" key="2">
    <source>
        <dbReference type="ARBA" id="ARBA00012438"/>
    </source>
</evidence>
<dbReference type="InterPro" id="IPR003594">
    <property type="entry name" value="HATPase_dom"/>
</dbReference>
<comment type="caution">
    <text evidence="9">The sequence shown here is derived from an EMBL/GenBank/DDBJ whole genome shotgun (WGS) entry which is preliminary data.</text>
</comment>
<evidence type="ECO:0000313" key="10">
    <source>
        <dbReference type="Proteomes" id="UP000248917"/>
    </source>
</evidence>
<dbReference type="CDD" id="cd00082">
    <property type="entry name" value="HisKA"/>
    <property type="match status" value="1"/>
</dbReference>
<dbReference type="InterPro" id="IPR004358">
    <property type="entry name" value="Sig_transdc_His_kin-like_C"/>
</dbReference>
<dbReference type="GO" id="GO:0006355">
    <property type="term" value="P:regulation of DNA-templated transcription"/>
    <property type="evidence" value="ECO:0007669"/>
    <property type="project" value="InterPro"/>
</dbReference>
<evidence type="ECO:0000256" key="6">
    <source>
        <dbReference type="ARBA" id="ARBA00023012"/>
    </source>
</evidence>
<dbReference type="SMART" id="SM00091">
    <property type="entry name" value="PAS"/>
    <property type="match status" value="1"/>
</dbReference>
<keyword evidence="4" id="KW-0808">Transferase</keyword>
<keyword evidence="10" id="KW-1185">Reference proteome</keyword>
<name>A0A326S0E9_9BACT</name>
<dbReference type="Proteomes" id="UP000248917">
    <property type="component" value="Unassembled WGS sequence"/>
</dbReference>
<dbReference type="CDD" id="cd00075">
    <property type="entry name" value="HATPase"/>
    <property type="match status" value="1"/>
</dbReference>
<dbReference type="Pfam" id="PF00989">
    <property type="entry name" value="PAS"/>
    <property type="match status" value="1"/>
</dbReference>
<dbReference type="PANTHER" id="PTHR43711">
    <property type="entry name" value="TWO-COMPONENT HISTIDINE KINASE"/>
    <property type="match status" value="1"/>
</dbReference>
<keyword evidence="3" id="KW-0597">Phosphoprotein</keyword>
<feature type="domain" description="PAS" evidence="8">
    <location>
        <begin position="6"/>
        <end position="51"/>
    </location>
</feature>
<comment type="catalytic activity">
    <reaction evidence="1">
        <text>ATP + protein L-histidine = ADP + protein N-phospho-L-histidine.</text>
        <dbReference type="EC" id="2.7.13.3"/>
    </reaction>
</comment>
<dbReference type="InterPro" id="IPR005467">
    <property type="entry name" value="His_kinase_dom"/>
</dbReference>
<evidence type="ECO:0000256" key="3">
    <source>
        <dbReference type="ARBA" id="ARBA00022553"/>
    </source>
</evidence>
<dbReference type="PRINTS" id="PR00344">
    <property type="entry name" value="BCTRLSENSOR"/>
</dbReference>
<reference evidence="9 10" key="1">
    <citation type="submission" date="2018-06" db="EMBL/GenBank/DDBJ databases">
        <title>Genomic Encyclopedia of Archaeal and Bacterial Type Strains, Phase II (KMG-II): from individual species to whole genera.</title>
        <authorList>
            <person name="Goeker M."/>
        </authorList>
    </citation>
    <scope>NUCLEOTIDE SEQUENCE [LARGE SCALE GENOMIC DNA]</scope>
    <source>
        <strain evidence="9 10">T4</strain>
    </source>
</reference>
<dbReference type="SMART" id="SM00388">
    <property type="entry name" value="HisKA"/>
    <property type="match status" value="1"/>
</dbReference>